<feature type="compositionally biased region" description="Polar residues" evidence="1">
    <location>
        <begin position="94"/>
        <end position="103"/>
    </location>
</feature>
<evidence type="ECO:0000313" key="3">
    <source>
        <dbReference type="Proteomes" id="UP000593573"/>
    </source>
</evidence>
<evidence type="ECO:0000256" key="1">
    <source>
        <dbReference type="SAM" id="MobiDB-lite"/>
    </source>
</evidence>
<dbReference type="AlphaFoldDB" id="A0A7J8W0U1"/>
<dbReference type="Proteomes" id="UP000593573">
    <property type="component" value="Unassembled WGS sequence"/>
</dbReference>
<feature type="compositionally biased region" description="Basic and acidic residues" evidence="1">
    <location>
        <begin position="45"/>
        <end position="62"/>
    </location>
</feature>
<gene>
    <name evidence="2" type="ORF">Goklo_001410</name>
</gene>
<sequence length="126" mass="14445">MYWTINPSKYEVVCQWPEGWDFLSPFRAGTLQKRRDMLGPTRTHLKAEEEATSEDKGKEDEHNLLRDEDKYEATFQLQYPTPKGPIIRCPTHLTPLTSKSSHQGYGMGKGKAPMKIGHFPYGDDSD</sequence>
<comment type="caution">
    <text evidence="2">The sequence shown here is derived from an EMBL/GenBank/DDBJ whole genome shotgun (WGS) entry which is preliminary data.</text>
</comment>
<reference evidence="2 3" key="1">
    <citation type="journal article" date="2019" name="Genome Biol. Evol.">
        <title>Insights into the evolution of the New World diploid cottons (Gossypium, subgenus Houzingenia) based on genome sequencing.</title>
        <authorList>
            <person name="Grover C.E."/>
            <person name="Arick M.A. 2nd"/>
            <person name="Thrash A."/>
            <person name="Conover J.L."/>
            <person name="Sanders W.S."/>
            <person name="Peterson D.G."/>
            <person name="Frelichowski J.E."/>
            <person name="Scheffler J.A."/>
            <person name="Scheffler B.E."/>
            <person name="Wendel J.F."/>
        </authorList>
    </citation>
    <scope>NUCLEOTIDE SEQUENCE [LARGE SCALE GENOMIC DNA]</scope>
    <source>
        <strain evidence="2">57</strain>
        <tissue evidence="2">Leaf</tissue>
    </source>
</reference>
<proteinExistence type="predicted"/>
<feature type="region of interest" description="Disordered" evidence="1">
    <location>
        <begin position="82"/>
        <end position="126"/>
    </location>
</feature>
<organism evidence="2 3">
    <name type="scientific">Gossypium klotzschianum</name>
    <dbReference type="NCBI Taxonomy" id="34286"/>
    <lineage>
        <taxon>Eukaryota</taxon>
        <taxon>Viridiplantae</taxon>
        <taxon>Streptophyta</taxon>
        <taxon>Embryophyta</taxon>
        <taxon>Tracheophyta</taxon>
        <taxon>Spermatophyta</taxon>
        <taxon>Magnoliopsida</taxon>
        <taxon>eudicotyledons</taxon>
        <taxon>Gunneridae</taxon>
        <taxon>Pentapetalae</taxon>
        <taxon>rosids</taxon>
        <taxon>malvids</taxon>
        <taxon>Malvales</taxon>
        <taxon>Malvaceae</taxon>
        <taxon>Malvoideae</taxon>
        <taxon>Gossypium</taxon>
    </lineage>
</organism>
<evidence type="ECO:0000313" key="2">
    <source>
        <dbReference type="EMBL" id="MBA0668503.1"/>
    </source>
</evidence>
<dbReference type="OrthoDB" id="10487602at2759"/>
<accession>A0A7J8W0U1</accession>
<feature type="region of interest" description="Disordered" evidence="1">
    <location>
        <begin position="35"/>
        <end position="62"/>
    </location>
</feature>
<name>A0A7J8W0U1_9ROSI</name>
<keyword evidence="3" id="KW-1185">Reference proteome</keyword>
<protein>
    <submittedName>
        <fullName evidence="2">Uncharacterized protein</fullName>
    </submittedName>
</protein>
<dbReference type="EMBL" id="JABFAB010000013">
    <property type="protein sequence ID" value="MBA0668503.1"/>
    <property type="molecule type" value="Genomic_DNA"/>
</dbReference>